<keyword evidence="1" id="KW-0548">Nucleotidyltransferase</keyword>
<accession>A0A699IJL4</accession>
<name>A0A699IJL4_TANCI</name>
<dbReference type="AlphaFoldDB" id="A0A699IJL4"/>
<dbReference type="GO" id="GO:0003964">
    <property type="term" value="F:RNA-directed DNA polymerase activity"/>
    <property type="evidence" value="ECO:0007669"/>
    <property type="project" value="UniProtKB-KW"/>
</dbReference>
<keyword evidence="1" id="KW-0695">RNA-directed DNA polymerase</keyword>
<proteinExistence type="predicted"/>
<dbReference type="InterPro" id="IPR036691">
    <property type="entry name" value="Endo/exonu/phosph_ase_sf"/>
</dbReference>
<feature type="non-terminal residue" evidence="1">
    <location>
        <position position="1"/>
    </location>
</feature>
<reference evidence="1" key="1">
    <citation type="journal article" date="2019" name="Sci. Rep.">
        <title>Draft genome of Tanacetum cinerariifolium, the natural source of mosquito coil.</title>
        <authorList>
            <person name="Yamashiro T."/>
            <person name="Shiraishi A."/>
            <person name="Satake H."/>
            <person name="Nakayama K."/>
        </authorList>
    </citation>
    <scope>NUCLEOTIDE SEQUENCE</scope>
</reference>
<comment type="caution">
    <text evidence="1">The sequence shown here is derived from an EMBL/GenBank/DDBJ whole genome shotgun (WGS) entry which is preliminary data.</text>
</comment>
<organism evidence="1">
    <name type="scientific">Tanacetum cinerariifolium</name>
    <name type="common">Dalmatian daisy</name>
    <name type="synonym">Chrysanthemum cinerariifolium</name>
    <dbReference type="NCBI Taxonomy" id="118510"/>
    <lineage>
        <taxon>Eukaryota</taxon>
        <taxon>Viridiplantae</taxon>
        <taxon>Streptophyta</taxon>
        <taxon>Embryophyta</taxon>
        <taxon>Tracheophyta</taxon>
        <taxon>Spermatophyta</taxon>
        <taxon>Magnoliopsida</taxon>
        <taxon>eudicotyledons</taxon>
        <taxon>Gunneridae</taxon>
        <taxon>Pentapetalae</taxon>
        <taxon>asterids</taxon>
        <taxon>campanulids</taxon>
        <taxon>Asterales</taxon>
        <taxon>Asteraceae</taxon>
        <taxon>Asteroideae</taxon>
        <taxon>Anthemideae</taxon>
        <taxon>Anthemidinae</taxon>
        <taxon>Tanacetum</taxon>
    </lineage>
</organism>
<dbReference type="EMBL" id="BKCJ010310189">
    <property type="protein sequence ID" value="GEZ68769.1"/>
    <property type="molecule type" value="Genomic_DNA"/>
</dbReference>
<gene>
    <name evidence="1" type="ORF">Tci_540742</name>
</gene>
<dbReference type="SUPFAM" id="SSF56219">
    <property type="entry name" value="DNase I-like"/>
    <property type="match status" value="1"/>
</dbReference>
<evidence type="ECO:0000313" key="1">
    <source>
        <dbReference type="EMBL" id="GEZ68769.1"/>
    </source>
</evidence>
<protein>
    <submittedName>
        <fullName evidence="1">RNA-directed DNA polymerase, eukaryota, reverse transcriptase zinc-binding domain protein</fullName>
    </submittedName>
</protein>
<keyword evidence="1" id="KW-0808">Transferase</keyword>
<dbReference type="Gene3D" id="3.60.10.10">
    <property type="entry name" value="Endonuclease/exonuclease/phosphatase"/>
    <property type="match status" value="1"/>
</dbReference>
<sequence>KVVEDSRKTANKYSVLDSLPEDNDQELQMLMEIMIVDNFLDKKMQPIVNVAIPWSKDKGGIAQDMEDNVINGWDNNDTCVQFTNVTNQSLFCVIYSARFQYKCFYTFVSAANDGIKRRRLYNELINKRRYVNGKPWCVAGDMNVTLSLNEHSYRGSVMTADTMKFQDCINKIEVDDLCKTRLHFTWKKNLHKTKAETRLIAEVYESENDEEKVLYQLNERDVENMIHNITDVKIKNAMFDIDDYKALGPDGFIAAFFKKKLRGLLVVIYAKL</sequence>